<gene>
    <name evidence="5" type="ORF">IV203_003295</name>
</gene>
<feature type="region of interest" description="Disordered" evidence="3">
    <location>
        <begin position="1"/>
        <end position="25"/>
    </location>
</feature>
<dbReference type="AlphaFoldDB" id="A0A9K3PQX1"/>
<evidence type="ECO:0000313" key="6">
    <source>
        <dbReference type="Proteomes" id="UP000693970"/>
    </source>
</evidence>
<evidence type="ECO:0000256" key="1">
    <source>
        <dbReference type="ARBA" id="ARBA00023125"/>
    </source>
</evidence>
<name>A0A9K3PQX1_9STRA</name>
<evidence type="ECO:0000256" key="3">
    <source>
        <dbReference type="SAM" id="MobiDB-lite"/>
    </source>
</evidence>
<dbReference type="Proteomes" id="UP000693970">
    <property type="component" value="Unassembled WGS sequence"/>
</dbReference>
<evidence type="ECO:0000313" key="5">
    <source>
        <dbReference type="EMBL" id="KAG7353939.1"/>
    </source>
</evidence>
<dbReference type="Pfam" id="PF00505">
    <property type="entry name" value="HMG_box"/>
    <property type="match status" value="2"/>
</dbReference>
<sequence length="327" mass="37385">MFFSTQKHKEIREERTNNGENTKQLSTTEVAKMVSQAWKDLSEEDREKWEELGRKDKARYEMEKAMYSGPWKVPVTTKREKDPTRPKRPMSAFLSYSNRKRGEVKEKHKNAKTAEVSRILAQMWKEAPPEEKKEFVDEEYRLRQDYKVAMAAWKERTSKEFTEQREARENEAMKLVLEGKLPPDPFPLTSATALPTGAEYSTKMAEDTFNVRSSGQQQSGFPPTHNAGYLGEASSSSVSPAAFQPPLDQTRRSADSNSYMYGAYLQPPPLYAYPPSAYPGYNPQAYSQNPQAGNAPGALASVDPQHYPSFPPYYQFDPNSPFRHHPF</sequence>
<evidence type="ECO:0000256" key="2">
    <source>
        <dbReference type="PROSITE-ProRule" id="PRU00267"/>
    </source>
</evidence>
<proteinExistence type="predicted"/>
<feature type="region of interest" description="Disordered" evidence="3">
    <location>
        <begin position="211"/>
        <end position="254"/>
    </location>
</feature>
<comment type="caution">
    <text evidence="5">The sequence shown here is derived from an EMBL/GenBank/DDBJ whole genome shotgun (WGS) entry which is preliminary data.</text>
</comment>
<dbReference type="SMART" id="SM00398">
    <property type="entry name" value="HMG"/>
    <property type="match status" value="2"/>
</dbReference>
<protein>
    <submittedName>
        <fullName evidence="5">HMG high mobility group box-containing protein</fullName>
    </submittedName>
</protein>
<reference evidence="5" key="1">
    <citation type="journal article" date="2021" name="Sci. Rep.">
        <title>Diploid genomic architecture of Nitzschia inconspicua, an elite biomass production diatom.</title>
        <authorList>
            <person name="Oliver A."/>
            <person name="Podell S."/>
            <person name="Pinowska A."/>
            <person name="Traller J.C."/>
            <person name="Smith S.R."/>
            <person name="McClure R."/>
            <person name="Beliaev A."/>
            <person name="Bohutskyi P."/>
            <person name="Hill E.A."/>
            <person name="Rabines A."/>
            <person name="Zheng H."/>
            <person name="Allen L.Z."/>
            <person name="Kuo A."/>
            <person name="Grigoriev I.V."/>
            <person name="Allen A.E."/>
            <person name="Hazlebeck D."/>
            <person name="Allen E.E."/>
        </authorList>
    </citation>
    <scope>NUCLEOTIDE SEQUENCE</scope>
    <source>
        <strain evidence="5">Hildebrandi</strain>
    </source>
</reference>
<dbReference type="PANTHER" id="PTHR48112">
    <property type="entry name" value="HIGH MOBILITY GROUP PROTEIN DSP1"/>
    <property type="match status" value="1"/>
</dbReference>
<feature type="compositionally biased region" description="Basic and acidic residues" evidence="3">
    <location>
        <begin position="7"/>
        <end position="17"/>
    </location>
</feature>
<dbReference type="EMBL" id="JAGRRH010000016">
    <property type="protein sequence ID" value="KAG7353939.1"/>
    <property type="molecule type" value="Genomic_DNA"/>
</dbReference>
<keyword evidence="1 2" id="KW-0238">DNA-binding</keyword>
<feature type="region of interest" description="Disordered" evidence="3">
    <location>
        <begin position="71"/>
        <end position="113"/>
    </location>
</feature>
<feature type="domain" description="HMG box" evidence="4">
    <location>
        <begin position="1"/>
        <end position="68"/>
    </location>
</feature>
<dbReference type="GO" id="GO:0003677">
    <property type="term" value="F:DNA binding"/>
    <property type="evidence" value="ECO:0007669"/>
    <property type="project" value="UniProtKB-UniRule"/>
</dbReference>
<dbReference type="GO" id="GO:0005634">
    <property type="term" value="C:nucleus"/>
    <property type="evidence" value="ECO:0007669"/>
    <property type="project" value="UniProtKB-UniRule"/>
</dbReference>
<feature type="DNA-binding region" description="HMG box" evidence="2">
    <location>
        <begin position="1"/>
        <end position="68"/>
    </location>
</feature>
<dbReference type="InterPro" id="IPR009071">
    <property type="entry name" value="HMG_box_dom"/>
</dbReference>
<keyword evidence="6" id="KW-1185">Reference proteome</keyword>
<dbReference type="PROSITE" id="PS50118">
    <property type="entry name" value="HMG_BOX_2"/>
    <property type="match status" value="2"/>
</dbReference>
<keyword evidence="2" id="KW-0539">Nucleus</keyword>
<evidence type="ECO:0000259" key="4">
    <source>
        <dbReference type="PROSITE" id="PS50118"/>
    </source>
</evidence>
<feature type="domain" description="HMG box" evidence="4">
    <location>
        <begin position="86"/>
        <end position="154"/>
    </location>
</feature>
<organism evidence="5 6">
    <name type="scientific">Nitzschia inconspicua</name>
    <dbReference type="NCBI Taxonomy" id="303405"/>
    <lineage>
        <taxon>Eukaryota</taxon>
        <taxon>Sar</taxon>
        <taxon>Stramenopiles</taxon>
        <taxon>Ochrophyta</taxon>
        <taxon>Bacillariophyta</taxon>
        <taxon>Bacillariophyceae</taxon>
        <taxon>Bacillariophycidae</taxon>
        <taxon>Bacillariales</taxon>
        <taxon>Bacillariaceae</taxon>
        <taxon>Nitzschia</taxon>
    </lineage>
</organism>
<feature type="region of interest" description="Disordered" evidence="3">
    <location>
        <begin position="281"/>
        <end position="315"/>
    </location>
</feature>
<feature type="compositionally biased region" description="Polar residues" evidence="3">
    <location>
        <begin position="211"/>
        <end position="221"/>
    </location>
</feature>
<accession>A0A9K3PQX1</accession>
<feature type="DNA-binding region" description="HMG box" evidence="2">
    <location>
        <begin position="86"/>
        <end position="154"/>
    </location>
</feature>
<reference evidence="5" key="2">
    <citation type="submission" date="2021-04" db="EMBL/GenBank/DDBJ databases">
        <authorList>
            <person name="Podell S."/>
        </authorList>
    </citation>
    <scope>NUCLEOTIDE SEQUENCE</scope>
    <source>
        <strain evidence="5">Hildebrandi</strain>
    </source>
</reference>
<dbReference type="CDD" id="cd00084">
    <property type="entry name" value="HMG-box_SF"/>
    <property type="match status" value="1"/>
</dbReference>
<dbReference type="OrthoDB" id="42782at2759"/>
<dbReference type="InterPro" id="IPR050342">
    <property type="entry name" value="HMGB"/>
</dbReference>